<protein>
    <recommendedName>
        <fullName evidence="1">ATPase BadF/BadG/BcrA/BcrD type domain-containing protein</fullName>
    </recommendedName>
</protein>
<evidence type="ECO:0000259" key="1">
    <source>
        <dbReference type="Pfam" id="PF01869"/>
    </source>
</evidence>
<reference evidence="3" key="1">
    <citation type="journal article" date="2019" name="Int. J. Syst. Evol. Microbiol.">
        <title>The Global Catalogue of Microorganisms (GCM) 10K type strain sequencing project: providing services to taxonomists for standard genome sequencing and annotation.</title>
        <authorList>
            <consortium name="The Broad Institute Genomics Platform"/>
            <consortium name="The Broad Institute Genome Sequencing Center for Infectious Disease"/>
            <person name="Wu L."/>
            <person name="Ma J."/>
        </authorList>
    </citation>
    <scope>NUCLEOTIDE SEQUENCE [LARGE SCALE GENOMIC DNA]</scope>
    <source>
        <strain evidence="3">CGMCC 1.18437</strain>
    </source>
</reference>
<comment type="caution">
    <text evidence="2">The sequence shown here is derived from an EMBL/GenBank/DDBJ whole genome shotgun (WGS) entry which is preliminary data.</text>
</comment>
<keyword evidence="3" id="KW-1185">Reference proteome</keyword>
<dbReference type="EMBL" id="BNAJ01000002">
    <property type="protein sequence ID" value="GHF36360.1"/>
    <property type="molecule type" value="Genomic_DNA"/>
</dbReference>
<sequence>MYGEALSRPALLLGLDAGGSGTKWALARDGQTVASGVTLPFTAALLDTPAGAQALTALAAGLPGRPEAVHAGVAGLSAGSPRAAAVARELAGVLGLEPERVSVEGDLDLAYRAHLGGGEGVLLYAGTGSVAYHVSAGGAVTRAGGYGYRIGDDGGGFSLGRAALRVLTDDLDRGVVPSGALAAEVGVVTGGLDWDTLRTFVYGTPGAASVARLAPAVGKAADAGDVRAGALLTEAAGQLATLAQRVQARVGPLPVTATGGAFRVSPLLRAALTRELPGATVQQREHAEAAARYAAAHLSGS</sequence>
<organism evidence="2 3">
    <name type="scientific">Deinococcus metalli</name>
    <dbReference type="NCBI Taxonomy" id="1141878"/>
    <lineage>
        <taxon>Bacteria</taxon>
        <taxon>Thermotogati</taxon>
        <taxon>Deinococcota</taxon>
        <taxon>Deinococci</taxon>
        <taxon>Deinococcales</taxon>
        <taxon>Deinococcaceae</taxon>
        <taxon>Deinococcus</taxon>
    </lineage>
</organism>
<dbReference type="Gene3D" id="3.30.420.40">
    <property type="match status" value="2"/>
</dbReference>
<dbReference type="InterPro" id="IPR002731">
    <property type="entry name" value="ATPase_BadF"/>
</dbReference>
<dbReference type="Proteomes" id="UP000619376">
    <property type="component" value="Unassembled WGS sequence"/>
</dbReference>
<dbReference type="PANTHER" id="PTHR43190:SF3">
    <property type="entry name" value="N-ACETYL-D-GLUCOSAMINE KINASE"/>
    <property type="match status" value="1"/>
</dbReference>
<dbReference type="SUPFAM" id="SSF53067">
    <property type="entry name" value="Actin-like ATPase domain"/>
    <property type="match status" value="1"/>
</dbReference>
<name>A0ABQ3JJ77_9DEIO</name>
<proteinExistence type="predicted"/>
<dbReference type="Pfam" id="PF01869">
    <property type="entry name" value="BcrAD_BadFG"/>
    <property type="match status" value="1"/>
</dbReference>
<dbReference type="PANTHER" id="PTHR43190">
    <property type="entry name" value="N-ACETYL-D-GLUCOSAMINE KINASE"/>
    <property type="match status" value="1"/>
</dbReference>
<gene>
    <name evidence="2" type="ORF">GCM10017781_11250</name>
</gene>
<evidence type="ECO:0000313" key="3">
    <source>
        <dbReference type="Proteomes" id="UP000619376"/>
    </source>
</evidence>
<evidence type="ECO:0000313" key="2">
    <source>
        <dbReference type="EMBL" id="GHF36360.1"/>
    </source>
</evidence>
<dbReference type="InterPro" id="IPR043129">
    <property type="entry name" value="ATPase_NBD"/>
</dbReference>
<dbReference type="InterPro" id="IPR052519">
    <property type="entry name" value="Euk-type_GlcNAc_Kinase"/>
</dbReference>
<accession>A0ABQ3JJ77</accession>
<feature type="domain" description="ATPase BadF/BadG/BcrA/BcrD type" evidence="1">
    <location>
        <begin position="13"/>
        <end position="289"/>
    </location>
</feature>